<keyword evidence="2" id="KW-0812">Transmembrane</keyword>
<dbReference type="AlphaFoldDB" id="A0A5C6S7H1"/>
<proteinExistence type="predicted"/>
<dbReference type="EMBL" id="VOPL01000002">
    <property type="protein sequence ID" value="TXB69712.1"/>
    <property type="molecule type" value="Genomic_DNA"/>
</dbReference>
<name>A0A5C6S7H1_9RHOB</name>
<dbReference type="OrthoDB" id="6228405at2"/>
<feature type="transmembrane region" description="Helical" evidence="2">
    <location>
        <begin position="69"/>
        <end position="92"/>
    </location>
</feature>
<keyword evidence="2" id="KW-0472">Membrane</keyword>
<feature type="compositionally biased region" description="Pro residues" evidence="1">
    <location>
        <begin position="124"/>
        <end position="134"/>
    </location>
</feature>
<keyword evidence="4" id="KW-1185">Reference proteome</keyword>
<comment type="caution">
    <text evidence="3">The sequence shown here is derived from an EMBL/GenBank/DDBJ whole genome shotgun (WGS) entry which is preliminary data.</text>
</comment>
<keyword evidence="2" id="KW-1133">Transmembrane helix</keyword>
<dbReference type="RefSeq" id="WP_147097002.1">
    <property type="nucleotide sequence ID" value="NZ_JBHUFH010000001.1"/>
</dbReference>
<evidence type="ECO:0000313" key="4">
    <source>
        <dbReference type="Proteomes" id="UP000321562"/>
    </source>
</evidence>
<feature type="region of interest" description="Disordered" evidence="1">
    <location>
        <begin position="118"/>
        <end position="145"/>
    </location>
</feature>
<feature type="compositionally biased region" description="Low complexity" evidence="1">
    <location>
        <begin position="135"/>
        <end position="145"/>
    </location>
</feature>
<organism evidence="3 4">
    <name type="scientific">Paracoccus aurantiacus</name>
    <dbReference type="NCBI Taxonomy" id="2599412"/>
    <lineage>
        <taxon>Bacteria</taxon>
        <taxon>Pseudomonadati</taxon>
        <taxon>Pseudomonadota</taxon>
        <taxon>Alphaproteobacteria</taxon>
        <taxon>Rhodobacterales</taxon>
        <taxon>Paracoccaceae</taxon>
        <taxon>Paracoccus</taxon>
    </lineage>
</organism>
<gene>
    <name evidence="3" type="ORF">FQV27_06215</name>
</gene>
<evidence type="ECO:0000256" key="2">
    <source>
        <dbReference type="SAM" id="Phobius"/>
    </source>
</evidence>
<reference evidence="3 4" key="1">
    <citation type="submission" date="2019-08" db="EMBL/GenBank/DDBJ databases">
        <authorList>
            <person name="Ye J."/>
        </authorList>
    </citation>
    <scope>NUCLEOTIDE SEQUENCE [LARGE SCALE GENOMIC DNA]</scope>
    <source>
        <strain evidence="3 4">TK008</strain>
    </source>
</reference>
<dbReference type="Proteomes" id="UP000321562">
    <property type="component" value="Unassembled WGS sequence"/>
</dbReference>
<evidence type="ECO:0000313" key="3">
    <source>
        <dbReference type="EMBL" id="TXB69712.1"/>
    </source>
</evidence>
<accession>A0A5C6S7H1</accession>
<protein>
    <submittedName>
        <fullName evidence="3">Uncharacterized protein</fullName>
    </submittedName>
</protein>
<feature type="transmembrane region" description="Helical" evidence="2">
    <location>
        <begin position="25"/>
        <end position="48"/>
    </location>
</feature>
<evidence type="ECO:0000256" key="1">
    <source>
        <dbReference type="SAM" id="MobiDB-lite"/>
    </source>
</evidence>
<sequence length="145" mass="15685">MAGEINPIATHHIPGFITAPGQTDVFLVGIGIFLLVVIFLLGIAFLWLHSLPERMAHKSQKLQFEVVAVLCLLALFTHNNLLWGIALLLAMIDLPDLATPLGRISDALERMVQPRRNVVVTPDDTPPAPNPPQAADPSADSKTGE</sequence>